<reference evidence="1" key="1">
    <citation type="journal article" date="2016" name="Mol. Biol. Evol.">
        <title>Comparative Genomics of Early-Diverging Mushroom-Forming Fungi Provides Insights into the Origins of Lignocellulose Decay Capabilities.</title>
        <authorList>
            <person name="Nagy L.G."/>
            <person name="Riley R."/>
            <person name="Tritt A."/>
            <person name="Adam C."/>
            <person name="Daum C."/>
            <person name="Floudas D."/>
            <person name="Sun H."/>
            <person name="Yadav J.S."/>
            <person name="Pangilinan J."/>
            <person name="Larsson K.H."/>
            <person name="Matsuura K."/>
            <person name="Barry K."/>
            <person name="Labutti K."/>
            <person name="Kuo R."/>
            <person name="Ohm R.A."/>
            <person name="Bhattacharya S.S."/>
            <person name="Shirouzu T."/>
            <person name="Yoshinaga Y."/>
            <person name="Martin F.M."/>
            <person name="Grigoriev I.V."/>
            <person name="Hibbett D.S."/>
        </authorList>
    </citation>
    <scope>NUCLEOTIDE SEQUENCE [LARGE SCALE GENOMIC DNA]</scope>
    <source>
        <strain evidence="1">CBS 109695</strain>
    </source>
</reference>
<protein>
    <submittedName>
        <fullName evidence="1">Uncharacterized protein</fullName>
    </submittedName>
</protein>
<proteinExistence type="predicted"/>
<name>A0A166AHB1_9AGAM</name>
<dbReference type="EMBL" id="KV417660">
    <property type="protein sequence ID" value="KZP11607.1"/>
    <property type="molecule type" value="Genomic_DNA"/>
</dbReference>
<accession>A0A166AHB1</accession>
<gene>
    <name evidence="1" type="ORF">FIBSPDRAFT_898860</name>
</gene>
<dbReference type="AlphaFoldDB" id="A0A166AHB1"/>
<sequence>MPTLQFLRLDVGRGDQLGLIMRSIQVPSLITFSLGVQRGQEALSLPNECLQYFPLVQHLILVDAMPYFSYYEQFAGKFSGIERLTHLVTSADDHHHSDHVLADILRGADGGLRWPNLRTLAVSTPDKGSDASWQDMILKSRHAGHPIRKLLLPQAVIQNAAGPMVELRETMDIEAFHVDWPTPFDQREYHDGFGGIYIAVGEHMIPGSSAPRELERGFGV</sequence>
<organism evidence="1">
    <name type="scientific">Athelia psychrophila</name>
    <dbReference type="NCBI Taxonomy" id="1759441"/>
    <lineage>
        <taxon>Eukaryota</taxon>
        <taxon>Fungi</taxon>
        <taxon>Dikarya</taxon>
        <taxon>Basidiomycota</taxon>
        <taxon>Agaricomycotina</taxon>
        <taxon>Agaricomycetes</taxon>
        <taxon>Agaricomycetidae</taxon>
        <taxon>Atheliales</taxon>
        <taxon>Atheliaceae</taxon>
        <taxon>Athelia</taxon>
    </lineage>
</organism>
<evidence type="ECO:0000313" key="1">
    <source>
        <dbReference type="EMBL" id="KZP11607.1"/>
    </source>
</evidence>
<dbReference type="OrthoDB" id="3203373at2759"/>